<dbReference type="InterPro" id="IPR002347">
    <property type="entry name" value="SDR_fam"/>
</dbReference>
<dbReference type="SUPFAM" id="SSF51735">
    <property type="entry name" value="NAD(P)-binding Rossmann-fold domains"/>
    <property type="match status" value="1"/>
</dbReference>
<sequence length="268" mass="26826">MSDAAAAAAMGPQMAQWTEVITPGRFDGKTIIVTGAGSGIGRATASRIAREGGTVVAVDMNEAGLDAFVAELPDSAIVKVVADITDDAAIAEIVAAAGGTVDGLANVAGIMDKMQPVHEIDPALWEKVFAVNVTGSFKLMKAVLPGMLEAGKGSIVNVASEAGLRGSAAGTAYTASKHAVVGMTKSSAYLYALTGVRINAVAPGAVATGIEAPFASEFAAPRIQRGMAAIPSIAQAAQLAASITFLLTDDATNLNGVILPSDGGWSAA</sequence>
<dbReference type="STRING" id="904291.A7J15_04195"/>
<dbReference type="PRINTS" id="PR00081">
    <property type="entry name" value="GDHRDH"/>
</dbReference>
<name>A0A1B9NDS0_9MICO</name>
<evidence type="ECO:0000256" key="3">
    <source>
        <dbReference type="RuleBase" id="RU000363"/>
    </source>
</evidence>
<comment type="similarity">
    <text evidence="1 3">Belongs to the short-chain dehydrogenases/reductases (SDR) family.</text>
</comment>
<organism evidence="4 5">
    <name type="scientific">Microbacterium sediminis</name>
    <dbReference type="NCBI Taxonomy" id="904291"/>
    <lineage>
        <taxon>Bacteria</taxon>
        <taxon>Bacillati</taxon>
        <taxon>Actinomycetota</taxon>
        <taxon>Actinomycetes</taxon>
        <taxon>Micrococcales</taxon>
        <taxon>Microbacteriaceae</taxon>
        <taxon>Microbacterium</taxon>
    </lineage>
</organism>
<dbReference type="OrthoDB" id="7064009at2"/>
<comment type="caution">
    <text evidence="4">The sequence shown here is derived from an EMBL/GenBank/DDBJ whole genome shotgun (WGS) entry which is preliminary data.</text>
</comment>
<dbReference type="PANTHER" id="PTHR43477">
    <property type="entry name" value="DIHYDROANTICAPSIN 7-DEHYDROGENASE"/>
    <property type="match status" value="1"/>
</dbReference>
<dbReference type="Gene3D" id="3.40.50.720">
    <property type="entry name" value="NAD(P)-binding Rossmann-like Domain"/>
    <property type="match status" value="1"/>
</dbReference>
<gene>
    <name evidence="4" type="ORF">A7J15_04195</name>
</gene>
<protein>
    <submittedName>
        <fullName evidence="4">Short-chain dehydrogenase</fullName>
    </submittedName>
</protein>
<dbReference type="PRINTS" id="PR00080">
    <property type="entry name" value="SDRFAMILY"/>
</dbReference>
<keyword evidence="2" id="KW-0560">Oxidoreductase</keyword>
<evidence type="ECO:0000256" key="1">
    <source>
        <dbReference type="ARBA" id="ARBA00006484"/>
    </source>
</evidence>
<reference evidence="4 5" key="1">
    <citation type="submission" date="2016-05" db="EMBL/GenBank/DDBJ databases">
        <authorList>
            <person name="Lavstsen T."/>
            <person name="Jespersen J.S."/>
        </authorList>
    </citation>
    <scope>NUCLEOTIDE SEQUENCE [LARGE SCALE GENOMIC DNA]</scope>
    <source>
        <strain evidence="4 5">YLB-01</strain>
    </source>
</reference>
<evidence type="ECO:0000256" key="2">
    <source>
        <dbReference type="ARBA" id="ARBA00023002"/>
    </source>
</evidence>
<dbReference type="EMBL" id="LXMD01000021">
    <property type="protein sequence ID" value="OCG74738.1"/>
    <property type="molecule type" value="Genomic_DNA"/>
</dbReference>
<keyword evidence="5" id="KW-1185">Reference proteome</keyword>
<dbReference type="PANTHER" id="PTHR43477:SF1">
    <property type="entry name" value="DIHYDROANTICAPSIN 7-DEHYDROGENASE"/>
    <property type="match status" value="1"/>
</dbReference>
<accession>A0A1B9NDS0</accession>
<dbReference type="Pfam" id="PF00106">
    <property type="entry name" value="adh_short"/>
    <property type="match status" value="1"/>
</dbReference>
<proteinExistence type="inferred from homology"/>
<dbReference type="RefSeq" id="WP_067024957.1">
    <property type="nucleotide sequence ID" value="NZ_CP038256.1"/>
</dbReference>
<dbReference type="Proteomes" id="UP000093355">
    <property type="component" value="Unassembled WGS sequence"/>
</dbReference>
<evidence type="ECO:0000313" key="5">
    <source>
        <dbReference type="Proteomes" id="UP000093355"/>
    </source>
</evidence>
<dbReference type="GO" id="GO:0016491">
    <property type="term" value="F:oxidoreductase activity"/>
    <property type="evidence" value="ECO:0007669"/>
    <property type="project" value="UniProtKB-KW"/>
</dbReference>
<dbReference type="CDD" id="cd05233">
    <property type="entry name" value="SDR_c"/>
    <property type="match status" value="1"/>
</dbReference>
<dbReference type="InterPro" id="IPR036291">
    <property type="entry name" value="NAD(P)-bd_dom_sf"/>
</dbReference>
<dbReference type="FunFam" id="3.40.50.720:FF:000084">
    <property type="entry name" value="Short-chain dehydrogenase reductase"/>
    <property type="match status" value="1"/>
</dbReference>
<dbReference type="AlphaFoldDB" id="A0A1B9NDS0"/>
<evidence type="ECO:0000313" key="4">
    <source>
        <dbReference type="EMBL" id="OCG74738.1"/>
    </source>
</evidence>
<dbReference type="InterPro" id="IPR051122">
    <property type="entry name" value="SDR_DHRS6-like"/>
</dbReference>